<accession>A0ABZ3HA08</accession>
<dbReference type="RefSeq" id="WP_345972857.1">
    <property type="nucleotide sequence ID" value="NZ_CP147920.1"/>
</dbReference>
<protein>
    <recommendedName>
        <fullName evidence="3">Porin</fullName>
    </recommendedName>
</protein>
<proteinExistence type="predicted"/>
<dbReference type="EMBL" id="CP147920">
    <property type="protein sequence ID" value="XAU15356.1"/>
    <property type="molecule type" value="Genomic_DNA"/>
</dbReference>
<gene>
    <name evidence="1" type="ORF">WCY31_01345</name>
</gene>
<reference evidence="1 2" key="1">
    <citation type="submission" date="2024-03" db="EMBL/GenBank/DDBJ databases">
        <title>Sulfurimonas sp. HSL3-1.</title>
        <authorList>
            <person name="Wang S."/>
        </authorList>
    </citation>
    <scope>NUCLEOTIDE SEQUENCE [LARGE SCALE GENOMIC DNA]</scope>
    <source>
        <strain evidence="1 2">HSL3-1</strain>
    </source>
</reference>
<evidence type="ECO:0000313" key="2">
    <source>
        <dbReference type="Proteomes" id="UP001447842"/>
    </source>
</evidence>
<evidence type="ECO:0000313" key="1">
    <source>
        <dbReference type="EMBL" id="XAU15356.1"/>
    </source>
</evidence>
<keyword evidence="2" id="KW-1185">Reference proteome</keyword>
<evidence type="ECO:0008006" key="3">
    <source>
        <dbReference type="Google" id="ProtNLM"/>
    </source>
</evidence>
<dbReference type="Proteomes" id="UP001447842">
    <property type="component" value="Chromosome"/>
</dbReference>
<sequence length="417" mass="47798">MRRLLPLLITLPLAADVDIRGNVSLQGDAFLLRQSGKHENDATLLGSLEAEYTYEDFRAVTRINAQQDYYDLQAKEEQTGRSFLRVDELYGTLDLGDNQLMAGRSLRFWGALEVRNIVDGFNPVDLRNGLFEEDKIGVWNAALTHYTDSGSLSLIVKFAEENQKMAKPPYAFYFFPPEVRYDATLQTSESDTLPTYYLRLSGSTETEYPLDYAVIVQRGYDSQRYFLAGDPIITPIDLITYTYTVPLAEYAYRVNKVITYDTLVVGDTLFKLEALYADVIDDDHISDYYHIAAGMEHTIVQVYGEADLGLLAEYYRYETTEKGKYTDLDLFEVFQNDLFLGLRVSLNDVNSASLVGGVVADLEYDEQSYYAEYETRLFDSFKLNIDYRYIEPSKNTMTAFHMLGRFQSITAKFGYYF</sequence>
<organism evidence="1 2">
    <name type="scientific">Sulfurimonas diazotrophicus</name>
    <dbReference type="NCBI Taxonomy" id="3131939"/>
    <lineage>
        <taxon>Bacteria</taxon>
        <taxon>Pseudomonadati</taxon>
        <taxon>Campylobacterota</taxon>
        <taxon>Epsilonproteobacteria</taxon>
        <taxon>Campylobacterales</taxon>
        <taxon>Sulfurimonadaceae</taxon>
        <taxon>Sulfurimonas</taxon>
    </lineage>
</organism>
<name>A0ABZ3HA08_9BACT</name>